<feature type="non-terminal residue" evidence="2">
    <location>
        <position position="181"/>
    </location>
</feature>
<sequence length="181" mass="20335">MKGLLALCTTIFLLYEAKLPFALGSCPTYYQPDELQGSAVSLTRTASFNKAVCSDASGGSCSAAVDGLADGARLHQWQTSASHGTGHWFQLHFHKLFRVNKMRFKQLSTDYKQIKDMTIRFTTGAGSIQIQLSLQTDQWQSFRFSARKVNFMHMTVQSFYTSENLAYGYQEIEVFEENAGK</sequence>
<name>A0A7D9ENI3_PARCT</name>
<evidence type="ECO:0000313" key="2">
    <source>
        <dbReference type="EMBL" id="CAB4013177.1"/>
    </source>
</evidence>
<evidence type="ECO:0000259" key="1">
    <source>
        <dbReference type="Pfam" id="PF24135"/>
    </source>
</evidence>
<reference evidence="2" key="1">
    <citation type="submission" date="2020-04" db="EMBL/GenBank/DDBJ databases">
        <authorList>
            <person name="Alioto T."/>
            <person name="Alioto T."/>
            <person name="Gomez Garrido J."/>
        </authorList>
    </citation>
    <scope>NUCLEOTIDE SEQUENCE</scope>
    <source>
        <strain evidence="2">A484AB</strain>
    </source>
</reference>
<dbReference type="EMBL" id="CACRXK020007789">
    <property type="protein sequence ID" value="CAB4013177.1"/>
    <property type="molecule type" value="Genomic_DNA"/>
</dbReference>
<dbReference type="SUPFAM" id="SSF49785">
    <property type="entry name" value="Galactose-binding domain-like"/>
    <property type="match status" value="1"/>
</dbReference>
<accession>A0A7D9ENI3</accession>
<dbReference type="AlphaFoldDB" id="A0A7D9ENI3"/>
<comment type="caution">
    <text evidence="2">The sequence shown here is derived from an EMBL/GenBank/DDBJ whole genome shotgun (WGS) entry which is preliminary data.</text>
</comment>
<evidence type="ECO:0000313" key="3">
    <source>
        <dbReference type="Proteomes" id="UP001152795"/>
    </source>
</evidence>
<gene>
    <name evidence="2" type="ORF">PACLA_8A001777</name>
</gene>
<proteinExistence type="predicted"/>
<dbReference type="InterPro" id="IPR055826">
    <property type="entry name" value="DUF7402"/>
</dbReference>
<organism evidence="2 3">
    <name type="scientific">Paramuricea clavata</name>
    <name type="common">Red gorgonian</name>
    <name type="synonym">Violescent sea-whip</name>
    <dbReference type="NCBI Taxonomy" id="317549"/>
    <lineage>
        <taxon>Eukaryota</taxon>
        <taxon>Metazoa</taxon>
        <taxon>Cnidaria</taxon>
        <taxon>Anthozoa</taxon>
        <taxon>Octocorallia</taxon>
        <taxon>Malacalcyonacea</taxon>
        <taxon>Plexauridae</taxon>
        <taxon>Paramuricea</taxon>
    </lineage>
</organism>
<feature type="domain" description="DUF7402" evidence="1">
    <location>
        <begin position="51"/>
        <end position="175"/>
    </location>
</feature>
<dbReference type="Pfam" id="PF24135">
    <property type="entry name" value="DUF7402"/>
    <property type="match status" value="1"/>
</dbReference>
<keyword evidence="3" id="KW-1185">Reference proteome</keyword>
<dbReference type="Gene3D" id="2.60.120.260">
    <property type="entry name" value="Galactose-binding domain-like"/>
    <property type="match status" value="1"/>
</dbReference>
<dbReference type="Proteomes" id="UP001152795">
    <property type="component" value="Unassembled WGS sequence"/>
</dbReference>
<protein>
    <recommendedName>
        <fullName evidence="1">DUF7402 domain-containing protein</fullName>
    </recommendedName>
</protein>
<dbReference type="InterPro" id="IPR008979">
    <property type="entry name" value="Galactose-bd-like_sf"/>
</dbReference>